<dbReference type="SUPFAM" id="SSF50182">
    <property type="entry name" value="Sm-like ribonucleoproteins"/>
    <property type="match status" value="1"/>
</dbReference>
<dbReference type="InterPro" id="IPR010920">
    <property type="entry name" value="LSM_dom_sf"/>
</dbReference>
<dbReference type="InterPro" id="IPR001163">
    <property type="entry name" value="Sm_dom_euk/arc"/>
</dbReference>
<dbReference type="Pfam" id="PF01423">
    <property type="entry name" value="LSM"/>
    <property type="match status" value="1"/>
</dbReference>
<evidence type="ECO:0000256" key="2">
    <source>
        <dbReference type="ARBA" id="ARBA00023002"/>
    </source>
</evidence>
<dbReference type="GO" id="GO:0050660">
    <property type="term" value="F:flavin adenine dinucleotide binding"/>
    <property type="evidence" value="ECO:0007669"/>
    <property type="project" value="InterPro"/>
</dbReference>
<sequence>MGVERRRRKCMSRTMMMHRWRRSGDFIRSACKSLSSIRPKHNPMSPSVSGFVNHCESKGKTFESFDTELDHRPCLSRNLWMMQQYKSFGSSSASKVQRNPFFSSLEPKEVSYFNEILGEKHAVEDEEGLETANTDWMHKYKGYSKLLLLPKNTKEVSQILKYCDSRSLAVVPQGGNTGLVGGSVPVLNKLFFSYFKDLVGQEVTVELKNDLAITETLHSVDQYLNIKLENTRVQVPSHGKL</sequence>
<dbReference type="FunFam" id="3.30.43.10:FF:000002">
    <property type="entry name" value="D-2-hydroxyglutarate dehydrogenase, mitochondrial"/>
    <property type="match status" value="1"/>
</dbReference>
<dbReference type="Gene3D" id="3.30.43.10">
    <property type="entry name" value="Uridine Diphospho-n-acetylenolpyruvylglucosamine Reductase, domain 2"/>
    <property type="match status" value="1"/>
</dbReference>
<evidence type="ECO:0000256" key="1">
    <source>
        <dbReference type="ARBA" id="ARBA00001974"/>
    </source>
</evidence>
<dbReference type="InterPro" id="IPR051264">
    <property type="entry name" value="FAD-oxidored/transferase_4"/>
</dbReference>
<organism evidence="4 5">
    <name type="scientific">Brassica carinata</name>
    <name type="common">Ethiopian mustard</name>
    <name type="synonym">Abyssinian cabbage</name>
    <dbReference type="NCBI Taxonomy" id="52824"/>
    <lineage>
        <taxon>Eukaryota</taxon>
        <taxon>Viridiplantae</taxon>
        <taxon>Streptophyta</taxon>
        <taxon>Embryophyta</taxon>
        <taxon>Tracheophyta</taxon>
        <taxon>Spermatophyta</taxon>
        <taxon>Magnoliopsida</taxon>
        <taxon>eudicotyledons</taxon>
        <taxon>Gunneridae</taxon>
        <taxon>Pentapetalae</taxon>
        <taxon>rosids</taxon>
        <taxon>malvids</taxon>
        <taxon>Brassicales</taxon>
        <taxon>Brassicaceae</taxon>
        <taxon>Brassiceae</taxon>
        <taxon>Brassica</taxon>
    </lineage>
</organism>
<dbReference type="OrthoDB" id="5332616at2759"/>
<evidence type="ECO:0000313" key="5">
    <source>
        <dbReference type="Proteomes" id="UP000886595"/>
    </source>
</evidence>
<dbReference type="InterPro" id="IPR047575">
    <property type="entry name" value="Sm"/>
</dbReference>
<evidence type="ECO:0000313" key="4">
    <source>
        <dbReference type="EMBL" id="KAG2330540.1"/>
    </source>
</evidence>
<dbReference type="PANTHER" id="PTHR43716">
    <property type="entry name" value="D-2-HYDROXYGLUTARATE DEHYDROGENASE, MITOCHONDRIAL"/>
    <property type="match status" value="1"/>
</dbReference>
<dbReference type="Proteomes" id="UP000886595">
    <property type="component" value="Unassembled WGS sequence"/>
</dbReference>
<dbReference type="GO" id="GO:0003723">
    <property type="term" value="F:RNA binding"/>
    <property type="evidence" value="ECO:0007669"/>
    <property type="project" value="InterPro"/>
</dbReference>
<dbReference type="GO" id="GO:0016491">
    <property type="term" value="F:oxidoreductase activity"/>
    <property type="evidence" value="ECO:0007669"/>
    <property type="project" value="UniProtKB-KW"/>
</dbReference>
<keyword evidence="5" id="KW-1185">Reference proteome</keyword>
<accession>A0A8X7WKQ3</accession>
<dbReference type="PANTHER" id="PTHR43716:SF1">
    <property type="entry name" value="D-2-HYDROXYGLUTARATE DEHYDROGENASE, MITOCHONDRIAL"/>
    <property type="match status" value="1"/>
</dbReference>
<dbReference type="GO" id="GO:0005739">
    <property type="term" value="C:mitochondrion"/>
    <property type="evidence" value="ECO:0007669"/>
    <property type="project" value="TreeGrafter"/>
</dbReference>
<proteinExistence type="predicted"/>
<name>A0A8X7WKQ3_BRACI</name>
<dbReference type="PROSITE" id="PS52002">
    <property type="entry name" value="SM"/>
    <property type="match status" value="1"/>
</dbReference>
<keyword evidence="2" id="KW-0560">Oxidoreductase</keyword>
<reference evidence="4 5" key="1">
    <citation type="submission" date="2020-02" db="EMBL/GenBank/DDBJ databases">
        <authorList>
            <person name="Ma Q."/>
            <person name="Huang Y."/>
            <person name="Song X."/>
            <person name="Pei D."/>
        </authorList>
    </citation>
    <scope>NUCLEOTIDE SEQUENCE [LARGE SCALE GENOMIC DNA]</scope>
    <source>
        <strain evidence="4">Sxm20200214</strain>
        <tissue evidence="4">Leaf</tissue>
    </source>
</reference>
<comment type="caution">
    <text evidence="4">The sequence shown here is derived from an EMBL/GenBank/DDBJ whole genome shotgun (WGS) entry which is preliminary data.</text>
</comment>
<gene>
    <name evidence="4" type="ORF">Bca52824_001720</name>
</gene>
<feature type="domain" description="Sm" evidence="3">
    <location>
        <begin position="190"/>
        <end position="241"/>
    </location>
</feature>
<dbReference type="InterPro" id="IPR036318">
    <property type="entry name" value="FAD-bd_PCMH-like_sf"/>
</dbReference>
<dbReference type="EMBL" id="JAAMPC010000001">
    <property type="protein sequence ID" value="KAG2330540.1"/>
    <property type="molecule type" value="Genomic_DNA"/>
</dbReference>
<dbReference type="InterPro" id="IPR016167">
    <property type="entry name" value="FAD-bd_PCMH_sub1"/>
</dbReference>
<comment type="cofactor">
    <cofactor evidence="1">
        <name>FAD</name>
        <dbReference type="ChEBI" id="CHEBI:57692"/>
    </cofactor>
</comment>
<dbReference type="AlphaFoldDB" id="A0A8X7WKQ3"/>
<dbReference type="SUPFAM" id="SSF56176">
    <property type="entry name" value="FAD-binding/transporter-associated domain-like"/>
    <property type="match status" value="1"/>
</dbReference>
<evidence type="ECO:0000259" key="3">
    <source>
        <dbReference type="PROSITE" id="PS52002"/>
    </source>
</evidence>
<protein>
    <recommendedName>
        <fullName evidence="3">Sm domain-containing protein</fullName>
    </recommendedName>
</protein>
<dbReference type="Gene3D" id="2.30.30.100">
    <property type="match status" value="1"/>
</dbReference>